<evidence type="ECO:0008006" key="4">
    <source>
        <dbReference type="Google" id="ProtNLM"/>
    </source>
</evidence>
<comment type="caution">
    <text evidence="2">The sequence shown here is derived from an EMBL/GenBank/DDBJ whole genome shotgun (WGS) entry which is preliminary data.</text>
</comment>
<feature type="region of interest" description="Disordered" evidence="1">
    <location>
        <begin position="135"/>
        <end position="252"/>
    </location>
</feature>
<organism evidence="2 3">
    <name type="scientific">Corynebacterium matruchotii ATCC 33806</name>
    <dbReference type="NCBI Taxonomy" id="566549"/>
    <lineage>
        <taxon>Bacteria</taxon>
        <taxon>Bacillati</taxon>
        <taxon>Actinomycetota</taxon>
        <taxon>Actinomycetes</taxon>
        <taxon>Mycobacteriales</taxon>
        <taxon>Corynebacteriaceae</taxon>
        <taxon>Corynebacterium</taxon>
    </lineage>
</organism>
<evidence type="ECO:0000313" key="3">
    <source>
        <dbReference type="Proteomes" id="UP000006247"/>
    </source>
</evidence>
<feature type="region of interest" description="Disordered" evidence="1">
    <location>
        <begin position="366"/>
        <end position="487"/>
    </location>
</feature>
<accession>C0E299</accession>
<protein>
    <recommendedName>
        <fullName evidence="4">DUF4194 domain-containing protein</fullName>
    </recommendedName>
</protein>
<feature type="compositionally biased region" description="Acidic residues" evidence="1">
    <location>
        <begin position="425"/>
        <end position="437"/>
    </location>
</feature>
<reference evidence="2 3" key="1">
    <citation type="submission" date="2009-01" db="EMBL/GenBank/DDBJ databases">
        <authorList>
            <person name="Fulton L."/>
            <person name="Clifton S."/>
            <person name="Chinwalla A.T."/>
            <person name="Mitreva M."/>
            <person name="Sodergren E."/>
            <person name="Weinstock G."/>
            <person name="Clifton S."/>
            <person name="Dooling D.J."/>
            <person name="Fulton B."/>
            <person name="Minx P."/>
            <person name="Pepin K.H."/>
            <person name="Johnson M."/>
            <person name="Bhonagiri V."/>
            <person name="Nash W.E."/>
            <person name="Mardis E.R."/>
            <person name="Wilson R.K."/>
        </authorList>
    </citation>
    <scope>NUCLEOTIDE SEQUENCE [LARGE SCALE GENOMIC DNA]</scope>
    <source>
        <strain evidence="2 3">ATCC 33806</strain>
    </source>
</reference>
<feature type="compositionally biased region" description="Polar residues" evidence="1">
    <location>
        <begin position="1"/>
        <end position="10"/>
    </location>
</feature>
<evidence type="ECO:0000313" key="2">
    <source>
        <dbReference type="EMBL" id="EEG27301.1"/>
    </source>
</evidence>
<sequence length="713" mass="76824">MTNNTPINHNDQNEEGEGKHRNSGEHNSFPFIAPREIESPAPTRHRAELAYTDRYFGGRNATGRNDAGIVKADIVEAEIIDAEVLDVQFDDDTDAPQTTHGSRRALHYSAHSPADTDTDTADTADAAGNVVDDAEVETTAESESGRTVTAPESPAGRRFTGAGATEASEPQLEVSPEETSDDAAAADKPRDRAAQPDAHRTTSEVDAHTDTDDDLDQEAAATDPEGSPATLPTTDAGENTAPTTGLRNPGYAGFVGAGFENRTTDEYAVDGDTDDAGELTDNDDPHGESDHGDLGVDATTPVREARHTPLEIQEEARKLVNSINAAASYEDFDAYPTQGDNPQEEFLDDDAADLSDEDIVDEVLTSADATAPTTEPEAAEVAEDVTEAEESQASEPASAAVSAAAETLTEANDEPEDLTHTNLAEESEESEEEEAETAEAPAEGVDKHKPGQPTPEQPATLVTPPAQPAAPTAAHATASAVTTNAAPVETEDTFDWMEDDYVHTSIGGDNLWDSDAGTLSFDSRRALVQLLQGPLVRAEQHPPIWKAILSDETALRQRLADMFLDLVVDEDAGIAFTRIANSGNPIRVGKEHYVDMPHVLRVKTLTIIDTIVLLDLRTRLGLAVPGERVIVDQEELRENASQFRALDDRDEATFNRRFDASLDRMRRDYSLLGDTETEGRYEVSPALKHIFDAQTVAGIKAEFEELLAREESK</sequence>
<dbReference type="AlphaFoldDB" id="C0E299"/>
<dbReference type="Pfam" id="PF13835">
    <property type="entry name" value="DUF4194"/>
    <property type="match status" value="1"/>
</dbReference>
<feature type="region of interest" description="Disordered" evidence="1">
    <location>
        <begin position="91"/>
        <end position="123"/>
    </location>
</feature>
<dbReference type="EMBL" id="ACEB01000018">
    <property type="protein sequence ID" value="EEG27301.1"/>
    <property type="molecule type" value="Genomic_DNA"/>
</dbReference>
<dbReference type="InterPro" id="IPR025449">
    <property type="entry name" value="JetB"/>
</dbReference>
<feature type="compositionally biased region" description="Low complexity" evidence="1">
    <location>
        <begin position="393"/>
        <end position="410"/>
    </location>
</feature>
<feature type="compositionally biased region" description="Basic and acidic residues" evidence="1">
    <location>
        <begin position="283"/>
        <end position="294"/>
    </location>
</feature>
<feature type="compositionally biased region" description="Acidic residues" evidence="1">
    <location>
        <begin position="377"/>
        <end position="392"/>
    </location>
</feature>
<feature type="compositionally biased region" description="Polar residues" evidence="1">
    <location>
        <begin position="230"/>
        <end position="246"/>
    </location>
</feature>
<dbReference type="Proteomes" id="UP000006247">
    <property type="component" value="Unassembled WGS sequence"/>
</dbReference>
<feature type="compositionally biased region" description="Acidic residues" evidence="1">
    <location>
        <begin position="267"/>
        <end position="282"/>
    </location>
</feature>
<gene>
    <name evidence="2" type="ORF">CORMATOL_01104</name>
</gene>
<feature type="compositionally biased region" description="Low complexity" evidence="1">
    <location>
        <begin position="366"/>
        <end position="376"/>
    </location>
</feature>
<feature type="region of interest" description="Disordered" evidence="1">
    <location>
        <begin position="266"/>
        <end position="301"/>
    </location>
</feature>
<feature type="compositionally biased region" description="Low complexity" evidence="1">
    <location>
        <begin position="458"/>
        <end position="487"/>
    </location>
</feature>
<evidence type="ECO:0000256" key="1">
    <source>
        <dbReference type="SAM" id="MobiDB-lite"/>
    </source>
</evidence>
<feature type="compositionally biased region" description="Basic and acidic residues" evidence="1">
    <location>
        <begin position="185"/>
        <end position="210"/>
    </location>
</feature>
<name>C0E299_9CORY</name>
<feature type="region of interest" description="Disordered" evidence="1">
    <location>
        <begin position="1"/>
        <end position="44"/>
    </location>
</feature>
<proteinExistence type="predicted"/>
<dbReference type="RefSeq" id="WP_005520675.1">
    <property type="nucleotide sequence ID" value="NZ_EQ973329.1"/>
</dbReference>
<dbReference type="HOGENOM" id="CLU_387204_0_0_11"/>